<evidence type="ECO:0000256" key="7">
    <source>
        <dbReference type="ARBA" id="ARBA00023288"/>
    </source>
</evidence>
<dbReference type="Pfam" id="PF05504">
    <property type="entry name" value="Spore_GerAC"/>
    <property type="match status" value="1"/>
</dbReference>
<comment type="similarity">
    <text evidence="2">Belongs to the GerABKC lipoprotein family.</text>
</comment>
<dbReference type="NCBIfam" id="TIGR02887">
    <property type="entry name" value="spore_ger_x_C"/>
    <property type="match status" value="1"/>
</dbReference>
<feature type="domain" description="Spore germination protein N-terminal" evidence="9">
    <location>
        <begin position="22"/>
        <end position="187"/>
    </location>
</feature>
<dbReference type="Pfam" id="PF25198">
    <property type="entry name" value="Spore_GerAC_N"/>
    <property type="match status" value="1"/>
</dbReference>
<dbReference type="InterPro" id="IPR046953">
    <property type="entry name" value="Spore_GerAC-like_C"/>
</dbReference>
<gene>
    <name evidence="10" type="ORF">ACFSCX_21560</name>
</gene>
<comment type="caution">
    <text evidence="10">The sequence shown here is derived from an EMBL/GenBank/DDBJ whole genome shotgun (WGS) entry which is preliminary data.</text>
</comment>
<dbReference type="Gene3D" id="3.30.300.210">
    <property type="entry name" value="Nutrient germinant receptor protein C, domain 3"/>
    <property type="match status" value="1"/>
</dbReference>
<name>A0ABW4LVZ0_9BACI</name>
<keyword evidence="3" id="KW-0309">Germination</keyword>
<keyword evidence="11" id="KW-1185">Reference proteome</keyword>
<sequence length="367" mass="41664">MVKKHGLTLMVLLFLTGCAETKIIDDLALINGVAYDKSDDDEKPLQATVTFPLITRDGKYDRKTLTVNSISSKSSRGELDYLTDLQLESGQVRIALFGEELAKEGIINILDTLNRDPSIGSRVMLGVGKGKAGDLLKVEIETEGQNATYLERFVERLHKISNEIHFDIFHFNRDYFDDGIDPILPVFNTKKHSIVYEGIGVFHKDRFIQVLNSEQSTILQFLKERINRGTLNLKLGETDGQLDVIMLTYIETSHKVDITSTAPERKAATISITINGSVLEYTGKEDLSDPEIQKVMEKRISEDLTKRSDDLINLLQEHQTDSIGIGRFVRNKMTYKDWKALDWHKEFANMDIQVKAEVKINNIGKWK</sequence>
<reference evidence="11" key="1">
    <citation type="journal article" date="2019" name="Int. J. Syst. Evol. Microbiol.">
        <title>The Global Catalogue of Microorganisms (GCM) 10K type strain sequencing project: providing services to taxonomists for standard genome sequencing and annotation.</title>
        <authorList>
            <consortium name="The Broad Institute Genomics Platform"/>
            <consortium name="The Broad Institute Genome Sequencing Center for Infectious Disease"/>
            <person name="Wu L."/>
            <person name="Ma J."/>
        </authorList>
    </citation>
    <scope>NUCLEOTIDE SEQUENCE [LARGE SCALE GENOMIC DNA]</scope>
    <source>
        <strain evidence="11">CCUG 49339</strain>
    </source>
</reference>
<dbReference type="Proteomes" id="UP001597214">
    <property type="component" value="Unassembled WGS sequence"/>
</dbReference>
<dbReference type="InterPro" id="IPR008844">
    <property type="entry name" value="Spore_GerAC-like"/>
</dbReference>
<evidence type="ECO:0000256" key="6">
    <source>
        <dbReference type="ARBA" id="ARBA00023139"/>
    </source>
</evidence>
<evidence type="ECO:0000256" key="3">
    <source>
        <dbReference type="ARBA" id="ARBA00022544"/>
    </source>
</evidence>
<keyword evidence="6" id="KW-0564">Palmitate</keyword>
<accession>A0ABW4LVZ0</accession>
<evidence type="ECO:0000256" key="2">
    <source>
        <dbReference type="ARBA" id="ARBA00007886"/>
    </source>
</evidence>
<feature type="domain" description="Spore germination GerAC-like C-terminal" evidence="8">
    <location>
        <begin position="197"/>
        <end position="364"/>
    </location>
</feature>
<evidence type="ECO:0000259" key="9">
    <source>
        <dbReference type="Pfam" id="PF25198"/>
    </source>
</evidence>
<evidence type="ECO:0000256" key="4">
    <source>
        <dbReference type="ARBA" id="ARBA00022729"/>
    </source>
</evidence>
<evidence type="ECO:0000256" key="1">
    <source>
        <dbReference type="ARBA" id="ARBA00004635"/>
    </source>
</evidence>
<evidence type="ECO:0000313" key="11">
    <source>
        <dbReference type="Proteomes" id="UP001597214"/>
    </source>
</evidence>
<evidence type="ECO:0000313" key="10">
    <source>
        <dbReference type="EMBL" id="MFD1739101.1"/>
    </source>
</evidence>
<keyword evidence="5" id="KW-0472">Membrane</keyword>
<evidence type="ECO:0000256" key="5">
    <source>
        <dbReference type="ARBA" id="ARBA00023136"/>
    </source>
</evidence>
<comment type="subcellular location">
    <subcellularLocation>
        <location evidence="1">Membrane</location>
        <topology evidence="1">Lipid-anchor</topology>
    </subcellularLocation>
</comment>
<organism evidence="10 11">
    <name type="scientific">Bacillus salitolerans</name>
    <dbReference type="NCBI Taxonomy" id="1437434"/>
    <lineage>
        <taxon>Bacteria</taxon>
        <taxon>Bacillati</taxon>
        <taxon>Bacillota</taxon>
        <taxon>Bacilli</taxon>
        <taxon>Bacillales</taxon>
        <taxon>Bacillaceae</taxon>
        <taxon>Bacillus</taxon>
    </lineage>
</organism>
<dbReference type="InterPro" id="IPR038501">
    <property type="entry name" value="Spore_GerAC_C_sf"/>
</dbReference>
<evidence type="ECO:0000259" key="8">
    <source>
        <dbReference type="Pfam" id="PF05504"/>
    </source>
</evidence>
<dbReference type="PROSITE" id="PS51257">
    <property type="entry name" value="PROKAR_LIPOPROTEIN"/>
    <property type="match status" value="1"/>
</dbReference>
<proteinExistence type="inferred from homology"/>
<dbReference type="RefSeq" id="WP_377930324.1">
    <property type="nucleotide sequence ID" value="NZ_JBHUEM010000052.1"/>
</dbReference>
<dbReference type="InterPro" id="IPR057336">
    <property type="entry name" value="GerAC_N"/>
</dbReference>
<dbReference type="PANTHER" id="PTHR35789">
    <property type="entry name" value="SPORE GERMINATION PROTEIN B3"/>
    <property type="match status" value="1"/>
</dbReference>
<keyword evidence="7" id="KW-0449">Lipoprotein</keyword>
<dbReference type="PANTHER" id="PTHR35789:SF1">
    <property type="entry name" value="SPORE GERMINATION PROTEIN B3"/>
    <property type="match status" value="1"/>
</dbReference>
<protein>
    <submittedName>
        <fullName evidence="10">Ger(X)C family spore germination protein</fullName>
    </submittedName>
</protein>
<dbReference type="EMBL" id="JBHUEM010000052">
    <property type="protein sequence ID" value="MFD1739101.1"/>
    <property type="molecule type" value="Genomic_DNA"/>
</dbReference>
<keyword evidence="4" id="KW-0732">Signal</keyword>